<organism evidence="2 3">
    <name type="scientific">Micromonospora luteifusca</name>
    <dbReference type="NCBI Taxonomy" id="709860"/>
    <lineage>
        <taxon>Bacteria</taxon>
        <taxon>Bacillati</taxon>
        <taxon>Actinomycetota</taxon>
        <taxon>Actinomycetes</taxon>
        <taxon>Micromonosporales</taxon>
        <taxon>Micromonosporaceae</taxon>
        <taxon>Micromonospora</taxon>
    </lineage>
</organism>
<keyword evidence="3" id="KW-1185">Reference proteome</keyword>
<dbReference type="RefSeq" id="WP_204940647.1">
    <property type="nucleotide sequence ID" value="NZ_JAFBBP010000001.1"/>
</dbReference>
<comment type="caution">
    <text evidence="2">The sequence shown here is derived from an EMBL/GenBank/DDBJ whole genome shotgun (WGS) entry which is preliminary data.</text>
</comment>
<accession>A0ABS2LM27</accession>
<feature type="chain" id="PRO_5045480928" evidence="1">
    <location>
        <begin position="21"/>
        <end position="136"/>
    </location>
</feature>
<keyword evidence="1" id="KW-0732">Signal</keyword>
<sequence length="136" mass="14186">MIRTLVVASLLLAGCSPTEAPAPAASSTTPSDKSAASACTRVALTIEKNNPPVEDMGTATRAIESADAGVREAGQRLGPIAQEAGRLWVENDPTVDKGPVNLRLADARQELLTACTNLFGAYPWPFTRLPSPTPSS</sequence>
<reference evidence="2 3" key="1">
    <citation type="submission" date="2021-01" db="EMBL/GenBank/DDBJ databases">
        <title>Sequencing the genomes of 1000 actinobacteria strains.</title>
        <authorList>
            <person name="Klenk H.-P."/>
        </authorList>
    </citation>
    <scope>NUCLEOTIDE SEQUENCE [LARGE SCALE GENOMIC DNA]</scope>
    <source>
        <strain evidence="2 3">DSM 100204</strain>
    </source>
</reference>
<evidence type="ECO:0000256" key="1">
    <source>
        <dbReference type="SAM" id="SignalP"/>
    </source>
</evidence>
<feature type="signal peptide" evidence="1">
    <location>
        <begin position="1"/>
        <end position="20"/>
    </location>
</feature>
<protein>
    <submittedName>
        <fullName evidence="2">Uncharacterized protein</fullName>
    </submittedName>
</protein>
<dbReference type="EMBL" id="JAFBBP010000001">
    <property type="protein sequence ID" value="MBM7489228.1"/>
    <property type="molecule type" value="Genomic_DNA"/>
</dbReference>
<dbReference type="Proteomes" id="UP000764837">
    <property type="component" value="Unassembled WGS sequence"/>
</dbReference>
<evidence type="ECO:0000313" key="2">
    <source>
        <dbReference type="EMBL" id="MBM7489228.1"/>
    </source>
</evidence>
<dbReference type="PROSITE" id="PS51257">
    <property type="entry name" value="PROKAR_LIPOPROTEIN"/>
    <property type="match status" value="1"/>
</dbReference>
<proteinExistence type="predicted"/>
<name>A0ABS2LM27_9ACTN</name>
<evidence type="ECO:0000313" key="3">
    <source>
        <dbReference type="Proteomes" id="UP000764837"/>
    </source>
</evidence>
<gene>
    <name evidence="2" type="ORF">JOD64_000450</name>
</gene>